<organism evidence="1">
    <name type="scientific">marine sediment metagenome</name>
    <dbReference type="NCBI Taxonomy" id="412755"/>
    <lineage>
        <taxon>unclassified sequences</taxon>
        <taxon>metagenomes</taxon>
        <taxon>ecological metagenomes</taxon>
    </lineage>
</organism>
<sequence>MLLWLAARIEDSNRVKWTQLGNGVEGSRRDGGVPPGGGGEGAFSYSHSYRYPVVVVARGGFPKGGTAAKPEPRKA</sequence>
<proteinExistence type="predicted"/>
<reference evidence="1" key="1">
    <citation type="journal article" date="2014" name="Front. Microbiol.">
        <title>High frequency of phylogenetically diverse reductive dehalogenase-homologous genes in deep subseafloor sedimentary metagenomes.</title>
        <authorList>
            <person name="Kawai M."/>
            <person name="Futagami T."/>
            <person name="Toyoda A."/>
            <person name="Takaki Y."/>
            <person name="Nishi S."/>
            <person name="Hori S."/>
            <person name="Arai W."/>
            <person name="Tsubouchi T."/>
            <person name="Morono Y."/>
            <person name="Uchiyama I."/>
            <person name="Ito T."/>
            <person name="Fujiyama A."/>
            <person name="Inagaki F."/>
            <person name="Takami H."/>
        </authorList>
    </citation>
    <scope>NUCLEOTIDE SEQUENCE</scope>
    <source>
        <strain evidence="1">Expedition CK06-06</strain>
    </source>
</reference>
<evidence type="ECO:0000313" key="1">
    <source>
        <dbReference type="EMBL" id="GAI66976.1"/>
    </source>
</evidence>
<name>X1RJ74_9ZZZZ</name>
<comment type="caution">
    <text evidence="1">The sequence shown here is derived from an EMBL/GenBank/DDBJ whole genome shotgun (WGS) entry which is preliminary data.</text>
</comment>
<protein>
    <submittedName>
        <fullName evidence="1">Uncharacterized protein</fullName>
    </submittedName>
</protein>
<dbReference type="EMBL" id="BARW01003434">
    <property type="protein sequence ID" value="GAI66976.1"/>
    <property type="molecule type" value="Genomic_DNA"/>
</dbReference>
<gene>
    <name evidence="1" type="ORF">S12H4_08768</name>
</gene>
<accession>X1RJ74</accession>
<dbReference type="AlphaFoldDB" id="X1RJ74"/>